<name>A0A4Y2NN14_ARAVE</name>
<protein>
    <submittedName>
        <fullName evidence="1">Uncharacterized protein</fullName>
    </submittedName>
</protein>
<sequence length="116" mass="13067">MEGDAWHAIIDDISRGQTVSHELKIVEFGPVTGAGGLSHGFPHRECTVLIFFRFLSKMEGGEWQATIDDIFRRHNLSIGKKKLSTLLAQGALQHCYDIFTTLYGILNIEQHRIDTV</sequence>
<gene>
    <name evidence="1" type="ORF">AVEN_62465_1</name>
</gene>
<dbReference type="AlphaFoldDB" id="A0A4Y2NN14"/>
<keyword evidence="2" id="KW-1185">Reference proteome</keyword>
<dbReference type="EMBL" id="BGPR01009540">
    <property type="protein sequence ID" value="GBN40681.1"/>
    <property type="molecule type" value="Genomic_DNA"/>
</dbReference>
<dbReference type="Proteomes" id="UP000499080">
    <property type="component" value="Unassembled WGS sequence"/>
</dbReference>
<evidence type="ECO:0000313" key="2">
    <source>
        <dbReference type="Proteomes" id="UP000499080"/>
    </source>
</evidence>
<organism evidence="1 2">
    <name type="scientific">Araneus ventricosus</name>
    <name type="common">Orbweaver spider</name>
    <name type="synonym">Epeira ventricosa</name>
    <dbReference type="NCBI Taxonomy" id="182803"/>
    <lineage>
        <taxon>Eukaryota</taxon>
        <taxon>Metazoa</taxon>
        <taxon>Ecdysozoa</taxon>
        <taxon>Arthropoda</taxon>
        <taxon>Chelicerata</taxon>
        <taxon>Arachnida</taxon>
        <taxon>Araneae</taxon>
        <taxon>Araneomorphae</taxon>
        <taxon>Entelegynae</taxon>
        <taxon>Araneoidea</taxon>
        <taxon>Araneidae</taxon>
        <taxon>Araneus</taxon>
    </lineage>
</organism>
<proteinExistence type="predicted"/>
<comment type="caution">
    <text evidence="1">The sequence shown here is derived from an EMBL/GenBank/DDBJ whole genome shotgun (WGS) entry which is preliminary data.</text>
</comment>
<evidence type="ECO:0000313" key="1">
    <source>
        <dbReference type="EMBL" id="GBN40681.1"/>
    </source>
</evidence>
<reference evidence="1 2" key="1">
    <citation type="journal article" date="2019" name="Sci. Rep.">
        <title>Orb-weaving spider Araneus ventricosus genome elucidates the spidroin gene catalogue.</title>
        <authorList>
            <person name="Kono N."/>
            <person name="Nakamura H."/>
            <person name="Ohtoshi R."/>
            <person name="Moran D.A.P."/>
            <person name="Shinohara A."/>
            <person name="Yoshida Y."/>
            <person name="Fujiwara M."/>
            <person name="Mori M."/>
            <person name="Tomita M."/>
            <person name="Arakawa K."/>
        </authorList>
    </citation>
    <scope>NUCLEOTIDE SEQUENCE [LARGE SCALE GENOMIC DNA]</scope>
</reference>
<accession>A0A4Y2NN14</accession>